<accession>A0AAU7X913</accession>
<sequence length="73" mass="7812">MARPVSLRHRLLPVVVALAAGAMLSGCGRKALPEVPKAEQPAEANPLIGFGTPAPVQKKTEKPKRDFFLDPLL</sequence>
<keyword evidence="2" id="KW-0449">Lipoprotein</keyword>
<dbReference type="RefSeq" id="WP_407049512.1">
    <property type="nucleotide sequence ID" value="NZ_CP158568.1"/>
</dbReference>
<evidence type="ECO:0000313" key="2">
    <source>
        <dbReference type="EMBL" id="XBY44419.1"/>
    </source>
</evidence>
<dbReference type="EMBL" id="CP158568">
    <property type="protein sequence ID" value="XBY44419.1"/>
    <property type="molecule type" value="Genomic_DNA"/>
</dbReference>
<dbReference type="AlphaFoldDB" id="A0AAU7X913"/>
<name>A0AAU7X913_9HYPH</name>
<dbReference type="KEGG" id="mflg:ABS361_20800"/>
<protein>
    <submittedName>
        <fullName evidence="2">Lipoprotein</fullName>
    </submittedName>
</protein>
<dbReference type="PROSITE" id="PS51257">
    <property type="entry name" value="PROKAR_LIPOPROTEIN"/>
    <property type="match status" value="1"/>
</dbReference>
<organism evidence="2">
    <name type="scientific">Methyloraptor flagellatus</name>
    <dbReference type="NCBI Taxonomy" id="3162530"/>
    <lineage>
        <taxon>Bacteria</taxon>
        <taxon>Pseudomonadati</taxon>
        <taxon>Pseudomonadota</taxon>
        <taxon>Alphaproteobacteria</taxon>
        <taxon>Hyphomicrobiales</taxon>
        <taxon>Ancalomicrobiaceae</taxon>
        <taxon>Methyloraptor</taxon>
    </lineage>
</organism>
<reference evidence="2" key="1">
    <citation type="submission" date="2024-06" db="EMBL/GenBank/DDBJ databases">
        <title>Methylostella associata gen. nov., sp. nov., a novel Ancalomicrobiaceae-affiliated facultatively methylotrophic bacteria that feed on methanotrophs of the genus Methylococcus.</title>
        <authorList>
            <person name="Saltykova V."/>
            <person name="Danilova O.V."/>
            <person name="Oshkin I.Y."/>
            <person name="Belova S.E."/>
            <person name="Pimenov N.V."/>
            <person name="Dedysh S.N."/>
        </authorList>
    </citation>
    <scope>NUCLEOTIDE SEQUENCE</scope>
    <source>
        <strain evidence="2">S20</strain>
    </source>
</reference>
<proteinExistence type="predicted"/>
<evidence type="ECO:0000256" key="1">
    <source>
        <dbReference type="SAM" id="MobiDB-lite"/>
    </source>
</evidence>
<feature type="region of interest" description="Disordered" evidence="1">
    <location>
        <begin position="43"/>
        <end position="62"/>
    </location>
</feature>
<gene>
    <name evidence="2" type="ORF">ABS361_20800</name>
</gene>